<dbReference type="OrthoDB" id="5387052at2759"/>
<dbReference type="Proteomes" id="UP000276215">
    <property type="component" value="Unassembled WGS sequence"/>
</dbReference>
<protein>
    <submittedName>
        <fullName evidence="1">Uncharacterized protein</fullName>
    </submittedName>
</protein>
<reference evidence="1 2" key="1">
    <citation type="journal article" date="2018" name="Nat. Ecol. Evol.">
        <title>Pezizomycetes genomes reveal the molecular basis of ectomycorrhizal truffle lifestyle.</title>
        <authorList>
            <person name="Murat C."/>
            <person name="Payen T."/>
            <person name="Noel B."/>
            <person name="Kuo A."/>
            <person name="Morin E."/>
            <person name="Chen J."/>
            <person name="Kohler A."/>
            <person name="Krizsan K."/>
            <person name="Balestrini R."/>
            <person name="Da Silva C."/>
            <person name="Montanini B."/>
            <person name="Hainaut M."/>
            <person name="Levati E."/>
            <person name="Barry K.W."/>
            <person name="Belfiori B."/>
            <person name="Cichocki N."/>
            <person name="Clum A."/>
            <person name="Dockter R.B."/>
            <person name="Fauchery L."/>
            <person name="Guy J."/>
            <person name="Iotti M."/>
            <person name="Le Tacon F."/>
            <person name="Lindquist E.A."/>
            <person name="Lipzen A."/>
            <person name="Malagnac F."/>
            <person name="Mello A."/>
            <person name="Molinier V."/>
            <person name="Miyauchi S."/>
            <person name="Poulain J."/>
            <person name="Riccioni C."/>
            <person name="Rubini A."/>
            <person name="Sitrit Y."/>
            <person name="Splivallo R."/>
            <person name="Traeger S."/>
            <person name="Wang M."/>
            <person name="Zifcakova L."/>
            <person name="Wipf D."/>
            <person name="Zambonelli A."/>
            <person name="Paolocci F."/>
            <person name="Nowrousian M."/>
            <person name="Ottonello S."/>
            <person name="Baldrian P."/>
            <person name="Spatafora J.W."/>
            <person name="Henrissat B."/>
            <person name="Nagy L.G."/>
            <person name="Aury J.M."/>
            <person name="Wincker P."/>
            <person name="Grigoriev I.V."/>
            <person name="Bonfante P."/>
            <person name="Martin F.M."/>
        </authorList>
    </citation>
    <scope>NUCLEOTIDE SEQUENCE [LARGE SCALE GENOMIC DNA]</scope>
    <source>
        <strain evidence="1 2">120613-1</strain>
    </source>
</reference>
<organism evidence="1 2">
    <name type="scientific">Choiromyces venosus 120613-1</name>
    <dbReference type="NCBI Taxonomy" id="1336337"/>
    <lineage>
        <taxon>Eukaryota</taxon>
        <taxon>Fungi</taxon>
        <taxon>Dikarya</taxon>
        <taxon>Ascomycota</taxon>
        <taxon>Pezizomycotina</taxon>
        <taxon>Pezizomycetes</taxon>
        <taxon>Pezizales</taxon>
        <taxon>Tuberaceae</taxon>
        <taxon>Choiromyces</taxon>
    </lineage>
</organism>
<gene>
    <name evidence="1" type="ORF">L873DRAFT_597559</name>
</gene>
<dbReference type="AlphaFoldDB" id="A0A3N4JXI8"/>
<name>A0A3N4JXI8_9PEZI</name>
<keyword evidence="2" id="KW-1185">Reference proteome</keyword>
<sequence length="287" mass="32957">MRTVDTSISESLMFIRFAKLTPRFENDQLVVSTKDIAESYQERQKRDGELDLALATMVSHLRMCIWEANYVDWLATVIYRAKHSKFFTEPSKATKAEARNIAHNVSIRSDSKETTPGLEKQDQDSLTGLFQRACAELNRSESAVSEAIHQCINKKASKDSNEILVLEKTEQWGELYERIRRDTKHLKECIPTQFIPFQSYLRGALNEFTPVYFKECTLSWTKPGAGFKLAQKQSNENRALVQTGKNIEMIARSYDEKKRDMKENKQKVDVKSGGFKNKVNISRGLKA</sequence>
<evidence type="ECO:0000313" key="2">
    <source>
        <dbReference type="Proteomes" id="UP000276215"/>
    </source>
</evidence>
<dbReference type="EMBL" id="ML120371">
    <property type="protein sequence ID" value="RPB01729.1"/>
    <property type="molecule type" value="Genomic_DNA"/>
</dbReference>
<proteinExistence type="predicted"/>
<accession>A0A3N4JXI8</accession>
<evidence type="ECO:0000313" key="1">
    <source>
        <dbReference type="EMBL" id="RPB01729.1"/>
    </source>
</evidence>